<dbReference type="Gene3D" id="3.40.50.200">
    <property type="entry name" value="Peptidase S8/S53 domain"/>
    <property type="match status" value="1"/>
</dbReference>
<proteinExistence type="inferred from homology"/>
<dbReference type="GO" id="GO:0005794">
    <property type="term" value="C:Golgi apparatus"/>
    <property type="evidence" value="ECO:0007669"/>
    <property type="project" value="UniProtKB-SubCell"/>
</dbReference>
<keyword evidence="23" id="KW-0325">Glycoprotein</keyword>
<dbReference type="CDD" id="cd00064">
    <property type="entry name" value="FU"/>
    <property type="match status" value="2"/>
</dbReference>
<protein>
    <recommendedName>
        <fullName evidence="25">furin</fullName>
        <ecNumber evidence="25">3.4.21.75</ecNumber>
    </recommendedName>
    <alternativeName>
        <fullName evidence="26">Dibasic-processing enzyme</fullName>
    </alternativeName>
    <alternativeName>
        <fullName evidence="27">Paired basic amino acid residue-cleaving enzyme</fullName>
    </alternativeName>
</protein>
<dbReference type="SMART" id="SM00261">
    <property type="entry name" value="FU"/>
    <property type="match status" value="2"/>
</dbReference>
<comment type="catalytic activity">
    <reaction evidence="24">
        <text>Release of mature proteins from their proproteins by cleavage of -Arg-Xaa-Yaa-Arg-|-Zaa- bonds, where Xaa can be any amino acid and Yaa is Arg or Lys. Releases albumin, complement component C3 and von Willebrand factor from their respective precursors.</text>
        <dbReference type="EC" id="3.4.21.75"/>
    </reaction>
</comment>
<dbReference type="Ensembl" id="ENSSSCT00055029996.1">
    <property type="protein sequence ID" value="ENSSSCP00055023890.1"/>
    <property type="gene ID" value="ENSSSCG00055015201.1"/>
</dbReference>
<evidence type="ECO:0000256" key="8">
    <source>
        <dbReference type="ARBA" id="ARBA00022525"/>
    </source>
</evidence>
<feature type="domain" description="P/Homo B" evidence="33">
    <location>
        <begin position="473"/>
        <end position="727"/>
    </location>
</feature>
<evidence type="ECO:0000256" key="17">
    <source>
        <dbReference type="ARBA" id="ARBA00022825"/>
    </source>
</evidence>
<dbReference type="FunFam" id="3.40.50.200:FF:000001">
    <property type="entry name" value="Furin 2, isoform B"/>
    <property type="match status" value="1"/>
</dbReference>
<dbReference type="InterPro" id="IPR002884">
    <property type="entry name" value="P_dom"/>
</dbReference>
<feature type="active site" description="Charge relay system" evidence="28 29">
    <location>
        <position position="368"/>
    </location>
</feature>
<evidence type="ECO:0000256" key="11">
    <source>
        <dbReference type="ARBA" id="ARBA00022692"/>
    </source>
</evidence>
<evidence type="ECO:0000256" key="12">
    <source>
        <dbReference type="ARBA" id="ARBA00022723"/>
    </source>
</evidence>
<evidence type="ECO:0000256" key="19">
    <source>
        <dbReference type="ARBA" id="ARBA00023034"/>
    </source>
</evidence>
<keyword evidence="7" id="KW-1003">Cell membrane</keyword>
<keyword evidence="15" id="KW-0967">Endosome</keyword>
<dbReference type="PANTHER" id="PTHR42884">
    <property type="entry name" value="PROPROTEIN CONVERTASE SUBTILISIN/KEXIN-RELATED"/>
    <property type="match status" value="1"/>
</dbReference>
<dbReference type="InterPro" id="IPR023827">
    <property type="entry name" value="Peptidase_S8_Asp-AS"/>
</dbReference>
<evidence type="ECO:0000256" key="22">
    <source>
        <dbReference type="ARBA" id="ARBA00023157"/>
    </source>
</evidence>
<dbReference type="AlphaFoldDB" id="A0A8D0SR99"/>
<evidence type="ECO:0000256" key="16">
    <source>
        <dbReference type="ARBA" id="ARBA00022801"/>
    </source>
</evidence>
<evidence type="ECO:0000256" key="21">
    <source>
        <dbReference type="ARBA" id="ARBA00023145"/>
    </source>
</evidence>
<evidence type="ECO:0000313" key="35">
    <source>
        <dbReference type="Proteomes" id="UP000694727"/>
    </source>
</evidence>
<evidence type="ECO:0000256" key="6">
    <source>
        <dbReference type="ARBA" id="ARBA00005325"/>
    </source>
</evidence>
<evidence type="ECO:0000256" key="26">
    <source>
        <dbReference type="ARBA" id="ARBA00041232"/>
    </source>
</evidence>
<dbReference type="InterPro" id="IPR034182">
    <property type="entry name" value="Kexin/furin"/>
</dbReference>
<feature type="signal peptide" evidence="32">
    <location>
        <begin position="1"/>
        <end position="26"/>
    </location>
</feature>
<evidence type="ECO:0000256" key="10">
    <source>
        <dbReference type="ARBA" id="ARBA00022685"/>
    </source>
</evidence>
<dbReference type="GO" id="GO:0010008">
    <property type="term" value="C:endosome membrane"/>
    <property type="evidence" value="ECO:0007669"/>
    <property type="project" value="UniProtKB-SubCell"/>
</dbReference>
<evidence type="ECO:0000256" key="5">
    <source>
        <dbReference type="ARBA" id="ARBA00004613"/>
    </source>
</evidence>
<evidence type="ECO:0000256" key="1">
    <source>
        <dbReference type="ARBA" id="ARBA00001913"/>
    </source>
</evidence>
<dbReference type="FunFam" id="3.30.70.850:FF:000001">
    <property type="entry name" value="Proprotein convertase subtilisin/kexin type 5"/>
    <property type="match status" value="1"/>
</dbReference>
<feature type="active site" description="Charge relay system" evidence="28 29">
    <location>
        <position position="194"/>
    </location>
</feature>
<keyword evidence="8" id="KW-0964">Secreted</keyword>
<dbReference type="Proteomes" id="UP000694727">
    <property type="component" value="Unplaced"/>
</dbReference>
<feature type="chain" id="PRO_5044684194" description="furin" evidence="32">
    <location>
        <begin position="27"/>
        <end position="948"/>
    </location>
</feature>
<comment type="similarity">
    <text evidence="6">Belongs to the peptidase S8 family. Furin subfamily.</text>
</comment>
<feature type="region of interest" description="Disordered" evidence="30">
    <location>
        <begin position="160"/>
        <end position="183"/>
    </location>
</feature>
<evidence type="ECO:0000256" key="4">
    <source>
        <dbReference type="ARBA" id="ARBA00004530"/>
    </source>
</evidence>
<dbReference type="SUPFAM" id="SSF52743">
    <property type="entry name" value="Subtilisin-like"/>
    <property type="match status" value="1"/>
</dbReference>
<dbReference type="GO" id="GO:0006508">
    <property type="term" value="P:proteolysis"/>
    <property type="evidence" value="ECO:0007669"/>
    <property type="project" value="UniProtKB-KW"/>
</dbReference>
<comment type="subcellular location">
    <subcellularLocation>
        <location evidence="2">Cell membrane</location>
        <topology evidence="2">Single-pass type I membrane protein</topology>
    </subcellularLocation>
    <subcellularLocation>
        <location evidence="4">Endosome membrane</location>
        <topology evidence="4">Single-pass type I membrane protein</topology>
    </subcellularLocation>
    <subcellularLocation>
        <location evidence="3">Golgi apparatus</location>
        <location evidence="3">trans-Golgi network membrane</location>
        <topology evidence="3">Single-pass type I membrane protein</topology>
    </subcellularLocation>
    <subcellularLocation>
        <location evidence="5">Secreted</location>
    </subcellularLocation>
</comment>
<keyword evidence="10" id="KW-0165">Cleavage on pair of basic residues</keyword>
<dbReference type="EC" id="3.4.21.75" evidence="25"/>
<dbReference type="PANTHER" id="PTHR42884:SF1">
    <property type="entry name" value="FURIN"/>
    <property type="match status" value="1"/>
</dbReference>
<evidence type="ECO:0000256" key="3">
    <source>
        <dbReference type="ARBA" id="ARBA00004393"/>
    </source>
</evidence>
<keyword evidence="17 29" id="KW-0720">Serine protease</keyword>
<keyword evidence="22" id="KW-1015">Disulfide bond</keyword>
<dbReference type="SUPFAM" id="SSF49785">
    <property type="entry name" value="Galactose-binding domain-like"/>
    <property type="match status" value="2"/>
</dbReference>
<evidence type="ECO:0000256" key="32">
    <source>
        <dbReference type="SAM" id="SignalP"/>
    </source>
</evidence>
<dbReference type="GO" id="GO:0005576">
    <property type="term" value="C:extracellular region"/>
    <property type="evidence" value="ECO:0007669"/>
    <property type="project" value="UniProtKB-SubCell"/>
</dbReference>
<dbReference type="PROSITE" id="PS51829">
    <property type="entry name" value="P_HOMO_B"/>
    <property type="match status" value="1"/>
</dbReference>
<feature type="compositionally biased region" description="Pro residues" evidence="30">
    <location>
        <begin position="839"/>
        <end position="849"/>
    </location>
</feature>
<dbReference type="SUPFAM" id="SSF57184">
    <property type="entry name" value="Growth factor receptor domain"/>
    <property type="match status" value="1"/>
</dbReference>
<keyword evidence="16 29" id="KW-0378">Hydrolase</keyword>
<dbReference type="InterPro" id="IPR023828">
    <property type="entry name" value="Peptidase_S8_Ser-AS"/>
</dbReference>
<keyword evidence="20 31" id="KW-0472">Membrane</keyword>
<evidence type="ECO:0000256" key="9">
    <source>
        <dbReference type="ARBA" id="ARBA00022670"/>
    </source>
</evidence>
<dbReference type="FunFam" id="2.10.220.10:FF:000023">
    <property type="entry name" value="Furin, paired basic amino acid cleaving enzyme"/>
    <property type="match status" value="1"/>
</dbReference>
<evidence type="ECO:0000256" key="23">
    <source>
        <dbReference type="ARBA" id="ARBA00023180"/>
    </source>
</evidence>
<dbReference type="Pfam" id="PF16470">
    <property type="entry name" value="S8_pro-domain"/>
    <property type="match status" value="1"/>
</dbReference>
<dbReference type="CDD" id="cd04059">
    <property type="entry name" value="Peptidases_S8_Protein_convertases_Kexins_Furin-like"/>
    <property type="match status" value="1"/>
</dbReference>
<evidence type="ECO:0000256" key="15">
    <source>
        <dbReference type="ARBA" id="ARBA00022753"/>
    </source>
</evidence>
<dbReference type="InterPro" id="IPR000209">
    <property type="entry name" value="Peptidase_S8/S53_dom"/>
</dbReference>
<dbReference type="GO" id="GO:0046872">
    <property type="term" value="F:metal ion binding"/>
    <property type="evidence" value="ECO:0007669"/>
    <property type="project" value="UniProtKB-KW"/>
</dbReference>
<keyword evidence="13 32" id="KW-0732">Signal</keyword>
<feature type="compositionally biased region" description="Acidic residues" evidence="30">
    <location>
        <begin position="921"/>
        <end position="934"/>
    </location>
</feature>
<dbReference type="InterPro" id="IPR038466">
    <property type="entry name" value="S8_pro-domain_sf"/>
</dbReference>
<sequence>MELRPWLLWVVAAAGALVLLAADARGQKVFTNTWAVHIPGGPAVADRVARKHGFVNLGQIFGDYYHFWHRAVTKRSLSPHRLRHSRLQREPQIQWLEQQVAKRRTKRDVYLEPTDPKFPQQWYLSGVTQRDLNVKEAWAQGYTGRGIVVSILDDGIEKNHPDLAGNYDPGASFDVNDQDPDPQPRYTQMNDNRHGTRCAGEVAAVANNGVCGVGVAYNARIGGVRMLDGEVTDAVEARSLGLNPNHIHIYSASWGPEDDGKTVDGPARLAEEAFFRGVSQGRGGLGSIFVWASGNGGREHDSCNCDGYTNSIYTLSISSATQFGNVPWYSEACSSTLATTYSSGNQNEKQIVTTDLRQKCTESHTGTSASAPLAAGIIALTLEANKNLTWRDMQHLVVQTSKPAHLNANDWTTNGVGRKGEDRVVSGLDCGLVGARPGTQLTPPSFPTVSHSYGYGLLDAGAMVALAQNWTTVDPQRKCIIDILTEPKDIGKRLEVRKTVTACLGEPSHITRLEHAQARLTLSYNRRGDLAIHLVSPMGTRSTLLAARCVPSPLPSPSLPSHPCAFSHSLSQPQRQPSTAPRGIVGVLRGLGFVLWDGPMSQESPILFAGGDVCAFLCVAPLHIFRVFLLRTFVLLGNNQRHFQPSGLGAALGEVVWSVCRGLSVPFLHRPHDYSADGFNDWAFMTTHSWDEDPSGEWVLEVENTSEANNYGTLTKFTLVLYGTAPEGLPTPPESIGCKTLTSGQACVVCEEGFSLHQKTCVQHCPPGFAPQVLDTHYNTENDVEIIRASVCVPCHASCATCQGPAPTDCLTCPSHASLDPVEQTCSRQSQSSRESPPQQLPRPPPPSPQEEEAEPRVRAGQLPSHLPEVVAGLICALIVLVFVTVFLVLQLRSGFSFRGVKVYTMDRGLISYKGLPPEAWQEECPSDSEEDEGRGERTAFIKDQSAL</sequence>
<feature type="compositionally biased region" description="Low complexity" evidence="30">
    <location>
        <begin position="824"/>
        <end position="838"/>
    </location>
</feature>
<dbReference type="Gene3D" id="2.60.120.260">
    <property type="entry name" value="Galactose-binding domain-like"/>
    <property type="match status" value="2"/>
</dbReference>
<keyword evidence="19" id="KW-0333">Golgi apparatus</keyword>
<accession>A0A8D0SR99</accession>
<evidence type="ECO:0000256" key="24">
    <source>
        <dbReference type="ARBA" id="ARBA00035756"/>
    </source>
</evidence>
<dbReference type="Ensembl" id="ENSSSCT00025082243.1">
    <property type="protein sequence ID" value="ENSSSCP00025035699.1"/>
    <property type="gene ID" value="ENSSSCG00025059899.1"/>
</dbReference>
<dbReference type="SUPFAM" id="SSF54897">
    <property type="entry name" value="Protease propeptides/inhibitors"/>
    <property type="match status" value="1"/>
</dbReference>
<dbReference type="Proteomes" id="UP000694724">
    <property type="component" value="Unplaced"/>
</dbReference>
<dbReference type="InterPro" id="IPR006212">
    <property type="entry name" value="Furin_repeat"/>
</dbReference>
<feature type="active site" description="Charge relay system" evidence="28 29">
    <location>
        <position position="153"/>
    </location>
</feature>
<organism evidence="34 35">
    <name type="scientific">Sus scrofa</name>
    <name type="common">Pig</name>
    <dbReference type="NCBI Taxonomy" id="9823"/>
    <lineage>
        <taxon>Eukaryota</taxon>
        <taxon>Metazoa</taxon>
        <taxon>Chordata</taxon>
        <taxon>Craniata</taxon>
        <taxon>Vertebrata</taxon>
        <taxon>Euteleostomi</taxon>
        <taxon>Mammalia</taxon>
        <taxon>Eutheria</taxon>
        <taxon>Laurasiatheria</taxon>
        <taxon>Artiodactyla</taxon>
        <taxon>Suina</taxon>
        <taxon>Suidae</taxon>
        <taxon>Sus</taxon>
    </lineage>
</organism>
<dbReference type="InterPro" id="IPR032815">
    <property type="entry name" value="S8_pro-domain"/>
</dbReference>
<dbReference type="Pfam" id="PF00082">
    <property type="entry name" value="Peptidase_S8"/>
    <property type="match status" value="1"/>
</dbReference>
<dbReference type="PROSITE" id="PS51892">
    <property type="entry name" value="SUBTILASE"/>
    <property type="match status" value="1"/>
</dbReference>
<evidence type="ECO:0000256" key="20">
    <source>
        <dbReference type="ARBA" id="ARBA00023136"/>
    </source>
</evidence>
<dbReference type="InterPro" id="IPR015500">
    <property type="entry name" value="Peptidase_S8_subtilisin-rel"/>
</dbReference>
<evidence type="ECO:0000256" key="25">
    <source>
        <dbReference type="ARBA" id="ARBA00038993"/>
    </source>
</evidence>
<reference evidence="34" key="1">
    <citation type="submission" date="2025-05" db="UniProtKB">
        <authorList>
            <consortium name="Ensembl"/>
        </authorList>
    </citation>
    <scope>IDENTIFICATION</scope>
</reference>
<evidence type="ECO:0000256" key="2">
    <source>
        <dbReference type="ARBA" id="ARBA00004251"/>
    </source>
</evidence>
<dbReference type="GO" id="GO:0005886">
    <property type="term" value="C:plasma membrane"/>
    <property type="evidence" value="ECO:0007669"/>
    <property type="project" value="UniProtKB-SubCell"/>
</dbReference>
<keyword evidence="21" id="KW-0865">Zymogen</keyword>
<dbReference type="InterPro" id="IPR009030">
    <property type="entry name" value="Growth_fac_rcpt_cys_sf"/>
</dbReference>
<evidence type="ECO:0000313" key="34">
    <source>
        <dbReference type="Ensembl" id="ENSSSCP00025035699.1"/>
    </source>
</evidence>
<keyword evidence="14" id="KW-0677">Repeat</keyword>
<keyword evidence="11 31" id="KW-0812">Transmembrane</keyword>
<dbReference type="InterPro" id="IPR022398">
    <property type="entry name" value="Peptidase_S8_His-AS"/>
</dbReference>
<name>A0A8D0SR99_PIG</name>
<dbReference type="Gene3D" id="3.30.70.850">
    <property type="entry name" value="Peptidase S8, pro-domain"/>
    <property type="match status" value="1"/>
</dbReference>
<evidence type="ECO:0000256" key="27">
    <source>
        <dbReference type="ARBA" id="ARBA00042784"/>
    </source>
</evidence>
<dbReference type="Pfam" id="PF01483">
    <property type="entry name" value="P_proprotein"/>
    <property type="match status" value="2"/>
</dbReference>
<evidence type="ECO:0000256" key="31">
    <source>
        <dbReference type="SAM" id="Phobius"/>
    </source>
</evidence>
<evidence type="ECO:0000256" key="30">
    <source>
        <dbReference type="SAM" id="MobiDB-lite"/>
    </source>
</evidence>
<comment type="cofactor">
    <cofactor evidence="1">
        <name>Ca(2+)</name>
        <dbReference type="ChEBI" id="CHEBI:29108"/>
    </cofactor>
</comment>
<dbReference type="PROSITE" id="PS00137">
    <property type="entry name" value="SUBTILASE_HIS"/>
    <property type="match status" value="1"/>
</dbReference>
<feature type="region of interest" description="Disordered" evidence="30">
    <location>
        <begin position="921"/>
        <end position="948"/>
    </location>
</feature>
<dbReference type="PROSITE" id="PS00136">
    <property type="entry name" value="SUBTILASE_ASP"/>
    <property type="match status" value="1"/>
</dbReference>
<evidence type="ECO:0000256" key="28">
    <source>
        <dbReference type="PIRSR" id="PIRSR615500-1"/>
    </source>
</evidence>
<dbReference type="InterPro" id="IPR036852">
    <property type="entry name" value="Peptidase_S8/S53_dom_sf"/>
</dbReference>
<feature type="region of interest" description="Disordered" evidence="30">
    <location>
        <begin position="824"/>
        <end position="859"/>
    </location>
</feature>
<keyword evidence="12" id="KW-0479">Metal-binding</keyword>
<evidence type="ECO:0000259" key="33">
    <source>
        <dbReference type="PROSITE" id="PS51829"/>
    </source>
</evidence>
<feature type="transmembrane region" description="Helical" evidence="31">
    <location>
        <begin position="870"/>
        <end position="890"/>
    </location>
</feature>
<evidence type="ECO:0000256" key="7">
    <source>
        <dbReference type="ARBA" id="ARBA00022475"/>
    </source>
</evidence>
<evidence type="ECO:0000256" key="29">
    <source>
        <dbReference type="PROSITE-ProRule" id="PRU01240"/>
    </source>
</evidence>
<evidence type="ECO:0000256" key="13">
    <source>
        <dbReference type="ARBA" id="ARBA00022729"/>
    </source>
</evidence>
<evidence type="ECO:0000256" key="14">
    <source>
        <dbReference type="ARBA" id="ARBA00022737"/>
    </source>
</evidence>
<dbReference type="GO" id="GO:0004252">
    <property type="term" value="F:serine-type endopeptidase activity"/>
    <property type="evidence" value="ECO:0007669"/>
    <property type="project" value="UniProtKB-UniRule"/>
</dbReference>
<keyword evidence="9 29" id="KW-0645">Protease</keyword>
<dbReference type="InterPro" id="IPR008979">
    <property type="entry name" value="Galactose-bd-like_sf"/>
</dbReference>
<evidence type="ECO:0000256" key="18">
    <source>
        <dbReference type="ARBA" id="ARBA00022989"/>
    </source>
</evidence>
<keyword evidence="18 31" id="KW-1133">Transmembrane helix</keyword>
<dbReference type="PRINTS" id="PR00723">
    <property type="entry name" value="SUBTILISIN"/>
</dbReference>
<dbReference type="Gene3D" id="2.10.220.10">
    <property type="entry name" value="Hormone Receptor, Insulin-like Growth Factor Receptor 1, Chain A, domain 2"/>
    <property type="match status" value="1"/>
</dbReference>
<dbReference type="PROSITE" id="PS00138">
    <property type="entry name" value="SUBTILASE_SER"/>
    <property type="match status" value="1"/>
</dbReference>